<feature type="region of interest" description="Disordered" evidence="1">
    <location>
        <begin position="94"/>
        <end position="123"/>
    </location>
</feature>
<sequence length="123" mass="12975">MVVVVVVVAVSPVVVVVVVGIVVVGGVVVCDSVVVSVPPLLLVVSVSVPLVDGVFGQAVSHRQPARPKLQRRGAEGRETERAMRRMECIARTLPQRGVAAGRRSAAEQDGDRRRGPAVVVARR</sequence>
<keyword evidence="2" id="KW-0812">Transmembrane</keyword>
<protein>
    <recommendedName>
        <fullName evidence="5">Secreted protein</fullName>
    </recommendedName>
</protein>
<name>A0ABY7H8L4_9BACT</name>
<keyword evidence="2" id="KW-0472">Membrane</keyword>
<organism evidence="3 4">
    <name type="scientific">Nannocystis punicea</name>
    <dbReference type="NCBI Taxonomy" id="2995304"/>
    <lineage>
        <taxon>Bacteria</taxon>
        <taxon>Pseudomonadati</taxon>
        <taxon>Myxococcota</taxon>
        <taxon>Polyangia</taxon>
        <taxon>Nannocystales</taxon>
        <taxon>Nannocystaceae</taxon>
        <taxon>Nannocystis</taxon>
    </lineage>
</organism>
<evidence type="ECO:0000313" key="4">
    <source>
        <dbReference type="Proteomes" id="UP001164459"/>
    </source>
</evidence>
<evidence type="ECO:0000313" key="3">
    <source>
        <dbReference type="EMBL" id="WAS95608.1"/>
    </source>
</evidence>
<evidence type="ECO:0000256" key="2">
    <source>
        <dbReference type="SAM" id="Phobius"/>
    </source>
</evidence>
<accession>A0ABY7H8L4</accession>
<evidence type="ECO:0000256" key="1">
    <source>
        <dbReference type="SAM" id="MobiDB-lite"/>
    </source>
</evidence>
<proteinExistence type="predicted"/>
<reference evidence="3" key="1">
    <citation type="submission" date="2022-11" db="EMBL/GenBank/DDBJ databases">
        <title>Minimal conservation of predation-associated metabolite biosynthetic gene clusters underscores biosynthetic potential of Myxococcota including descriptions for ten novel species: Archangium lansinium sp. nov., Myxococcus landrumus sp. nov., Nannocystis bai.</title>
        <authorList>
            <person name="Ahearne A."/>
            <person name="Stevens C."/>
            <person name="Dowd S."/>
        </authorList>
    </citation>
    <scope>NUCLEOTIDE SEQUENCE</scope>
    <source>
        <strain evidence="3">Fl3</strain>
    </source>
</reference>
<dbReference type="RefSeq" id="WP_269037953.1">
    <property type="nucleotide sequence ID" value="NZ_CP114040.1"/>
</dbReference>
<feature type="transmembrane region" description="Helical" evidence="2">
    <location>
        <begin position="40"/>
        <end position="59"/>
    </location>
</feature>
<keyword evidence="4" id="KW-1185">Reference proteome</keyword>
<feature type="transmembrane region" description="Helical" evidence="2">
    <location>
        <begin position="7"/>
        <end position="28"/>
    </location>
</feature>
<dbReference type="EMBL" id="CP114040">
    <property type="protein sequence ID" value="WAS95608.1"/>
    <property type="molecule type" value="Genomic_DNA"/>
</dbReference>
<evidence type="ECO:0008006" key="5">
    <source>
        <dbReference type="Google" id="ProtNLM"/>
    </source>
</evidence>
<feature type="compositionally biased region" description="Basic and acidic residues" evidence="1">
    <location>
        <begin position="104"/>
        <end position="114"/>
    </location>
</feature>
<dbReference type="Proteomes" id="UP001164459">
    <property type="component" value="Chromosome"/>
</dbReference>
<keyword evidence="2" id="KW-1133">Transmembrane helix</keyword>
<gene>
    <name evidence="3" type="ORF">O0S08_05550</name>
</gene>